<reference evidence="1 2" key="1">
    <citation type="submission" date="2016-10" db="EMBL/GenBank/DDBJ databases">
        <authorList>
            <person name="de Groot N.N."/>
        </authorList>
    </citation>
    <scope>NUCLEOTIDE SEQUENCE [LARGE SCALE GENOMIC DNA]</scope>
    <source>
        <strain evidence="1 2">DSM 18978</strain>
    </source>
</reference>
<keyword evidence="2" id="KW-1185">Reference proteome</keyword>
<dbReference type="InterPro" id="IPR028994">
    <property type="entry name" value="Integrin_alpha_N"/>
</dbReference>
<name>A0A1G5JLV7_9FIRM</name>
<dbReference type="Proteomes" id="UP000198636">
    <property type="component" value="Unassembled WGS sequence"/>
</dbReference>
<organism evidence="1 2">
    <name type="scientific">Alkaliphilus peptidifermentans DSM 18978</name>
    <dbReference type="NCBI Taxonomy" id="1120976"/>
    <lineage>
        <taxon>Bacteria</taxon>
        <taxon>Bacillati</taxon>
        <taxon>Bacillota</taxon>
        <taxon>Clostridia</taxon>
        <taxon>Peptostreptococcales</taxon>
        <taxon>Natronincolaceae</taxon>
        <taxon>Alkaliphilus</taxon>
    </lineage>
</organism>
<sequence length="255" mass="29277">MNLTIEGKIHNLYYNSKNIYFSFNNLSYSIIPEEVNKFIDVAIGDIIPNGSDEILVLIGDEGGNFANELIIYDVQVDSGKLEINEVYRNNLSVIKPWKIEICNLDNDGEMEIFMAVNKGTYYYHDIGNRPFFFNFRNNGLVKKWTGSRVRAPFTDVYFTDFNGNGSDEFIVIEKAENGGAMVAVYYWFGFGFILQAESQIYDNITSISSVKLDNENLLEITIKEHHRVRRVLLEPSTVETDNGIYFLKERGHLDV</sequence>
<proteinExistence type="predicted"/>
<evidence type="ECO:0008006" key="3">
    <source>
        <dbReference type="Google" id="ProtNLM"/>
    </source>
</evidence>
<evidence type="ECO:0000313" key="1">
    <source>
        <dbReference type="EMBL" id="SCY89365.1"/>
    </source>
</evidence>
<dbReference type="SUPFAM" id="SSF69318">
    <property type="entry name" value="Integrin alpha N-terminal domain"/>
    <property type="match status" value="1"/>
</dbReference>
<evidence type="ECO:0000313" key="2">
    <source>
        <dbReference type="Proteomes" id="UP000198636"/>
    </source>
</evidence>
<dbReference type="RefSeq" id="WP_091545118.1">
    <property type="nucleotide sequence ID" value="NZ_FMUS01000020.1"/>
</dbReference>
<dbReference type="EMBL" id="FMUS01000020">
    <property type="protein sequence ID" value="SCY89365.1"/>
    <property type="molecule type" value="Genomic_DNA"/>
</dbReference>
<gene>
    <name evidence="1" type="ORF">SAMN03080606_02925</name>
</gene>
<accession>A0A1G5JLV7</accession>
<protein>
    <recommendedName>
        <fullName evidence="3">Repeat domain-containing protein</fullName>
    </recommendedName>
</protein>
<dbReference type="AlphaFoldDB" id="A0A1G5JLV7"/>